<dbReference type="Gene3D" id="1.10.510.10">
    <property type="entry name" value="Transferase(Phosphotransferase) domain 1"/>
    <property type="match status" value="1"/>
</dbReference>
<dbReference type="GO" id="GO:0005524">
    <property type="term" value="F:ATP binding"/>
    <property type="evidence" value="ECO:0007669"/>
    <property type="project" value="UniProtKB-UniRule"/>
</dbReference>
<evidence type="ECO:0000313" key="8">
    <source>
        <dbReference type="Proteomes" id="UP000639403"/>
    </source>
</evidence>
<feature type="compositionally biased region" description="Basic and acidic residues" evidence="5">
    <location>
        <begin position="542"/>
        <end position="557"/>
    </location>
</feature>
<evidence type="ECO:0000313" key="7">
    <source>
        <dbReference type="EMBL" id="KAF9817432.1"/>
    </source>
</evidence>
<dbReference type="Gene3D" id="3.30.200.20">
    <property type="entry name" value="Phosphorylase Kinase, domain 1"/>
    <property type="match status" value="1"/>
</dbReference>
<evidence type="ECO:0000256" key="1">
    <source>
        <dbReference type="ARBA" id="ARBA00008874"/>
    </source>
</evidence>
<feature type="compositionally biased region" description="Pro residues" evidence="5">
    <location>
        <begin position="505"/>
        <end position="515"/>
    </location>
</feature>
<reference evidence="7" key="1">
    <citation type="submission" date="2020-11" db="EMBL/GenBank/DDBJ databases">
        <authorList>
            <person name="Koelle M."/>
            <person name="Horta M.A.C."/>
            <person name="Nowrousian M."/>
            <person name="Ohm R.A."/>
            <person name="Benz P."/>
            <person name="Pilgard A."/>
        </authorList>
    </citation>
    <scope>NUCLEOTIDE SEQUENCE</scope>
    <source>
        <strain evidence="7">FPRL280</strain>
    </source>
</reference>
<keyword evidence="3 4" id="KW-0067">ATP-binding</keyword>
<dbReference type="SMART" id="SM00220">
    <property type="entry name" value="S_TKc"/>
    <property type="match status" value="1"/>
</dbReference>
<organism evidence="7 8">
    <name type="scientific">Rhodonia placenta</name>
    <dbReference type="NCBI Taxonomy" id="104341"/>
    <lineage>
        <taxon>Eukaryota</taxon>
        <taxon>Fungi</taxon>
        <taxon>Dikarya</taxon>
        <taxon>Basidiomycota</taxon>
        <taxon>Agaricomycotina</taxon>
        <taxon>Agaricomycetes</taxon>
        <taxon>Polyporales</taxon>
        <taxon>Adustoporiaceae</taxon>
        <taxon>Rhodonia</taxon>
    </lineage>
</organism>
<dbReference type="SUPFAM" id="SSF56112">
    <property type="entry name" value="Protein kinase-like (PK-like)"/>
    <property type="match status" value="1"/>
</dbReference>
<name>A0A8H7U479_9APHY</name>
<gene>
    <name evidence="7" type="ORF">IEO21_03389</name>
</gene>
<evidence type="ECO:0000256" key="5">
    <source>
        <dbReference type="SAM" id="MobiDB-lite"/>
    </source>
</evidence>
<dbReference type="PROSITE" id="PS50011">
    <property type="entry name" value="PROTEIN_KINASE_DOM"/>
    <property type="match status" value="1"/>
</dbReference>
<dbReference type="InterPro" id="IPR017441">
    <property type="entry name" value="Protein_kinase_ATP_BS"/>
</dbReference>
<dbReference type="InterPro" id="IPR008271">
    <property type="entry name" value="Ser/Thr_kinase_AS"/>
</dbReference>
<proteinExistence type="inferred from homology"/>
<comment type="similarity">
    <text evidence="1">Belongs to the protein kinase superfamily. STE Ser/Thr protein kinase family. STE20 subfamily.</text>
</comment>
<dbReference type="PANTHER" id="PTHR48014:SF21">
    <property type="entry name" value="SERINE_THREONINE-PROTEIN KINASE FRAY2"/>
    <property type="match status" value="1"/>
</dbReference>
<comment type="caution">
    <text evidence="7">The sequence shown here is derived from an EMBL/GenBank/DDBJ whole genome shotgun (WGS) entry which is preliminary data.</text>
</comment>
<reference evidence="7" key="2">
    <citation type="journal article" name="Front. Microbiol.">
        <title>Degradative Capacity of Two Strains of Rhodonia placenta: From Phenotype to Genotype.</title>
        <authorList>
            <person name="Kolle M."/>
            <person name="Horta M.A.C."/>
            <person name="Nowrousian M."/>
            <person name="Ohm R.A."/>
            <person name="Benz J.P."/>
            <person name="Pilgard A."/>
        </authorList>
    </citation>
    <scope>NUCLEOTIDE SEQUENCE</scope>
    <source>
        <strain evidence="7">FPRL280</strain>
    </source>
</reference>
<feature type="domain" description="Protein kinase" evidence="6">
    <location>
        <begin position="30"/>
        <end position="301"/>
    </location>
</feature>
<dbReference type="EMBL" id="JADOXO010000042">
    <property type="protein sequence ID" value="KAF9817432.1"/>
    <property type="molecule type" value="Genomic_DNA"/>
</dbReference>
<evidence type="ECO:0000256" key="3">
    <source>
        <dbReference type="ARBA" id="ARBA00022840"/>
    </source>
</evidence>
<feature type="binding site" evidence="4">
    <location>
        <position position="63"/>
    </location>
    <ligand>
        <name>ATP</name>
        <dbReference type="ChEBI" id="CHEBI:30616"/>
    </ligand>
</feature>
<dbReference type="AlphaFoldDB" id="A0A8H7U479"/>
<dbReference type="InterPro" id="IPR011009">
    <property type="entry name" value="Kinase-like_dom_sf"/>
</dbReference>
<feature type="compositionally biased region" description="Low complexity" evidence="5">
    <location>
        <begin position="476"/>
        <end position="491"/>
    </location>
</feature>
<evidence type="ECO:0000259" key="6">
    <source>
        <dbReference type="PROSITE" id="PS50011"/>
    </source>
</evidence>
<dbReference type="PROSITE" id="PS00108">
    <property type="entry name" value="PROTEIN_KINASE_ST"/>
    <property type="match status" value="1"/>
</dbReference>
<evidence type="ECO:0000256" key="2">
    <source>
        <dbReference type="ARBA" id="ARBA00022741"/>
    </source>
</evidence>
<dbReference type="InterPro" id="IPR047173">
    <property type="entry name" value="STRAD_A/B-like"/>
</dbReference>
<feature type="region of interest" description="Disordered" evidence="5">
    <location>
        <begin position="365"/>
        <end position="391"/>
    </location>
</feature>
<keyword evidence="2 4" id="KW-0547">Nucleotide-binding</keyword>
<dbReference type="Proteomes" id="UP000639403">
    <property type="component" value="Unassembled WGS sequence"/>
</dbReference>
<dbReference type="GO" id="GO:0043539">
    <property type="term" value="F:protein serine/threonine kinase activator activity"/>
    <property type="evidence" value="ECO:0007669"/>
    <property type="project" value="InterPro"/>
</dbReference>
<dbReference type="PROSITE" id="PS00107">
    <property type="entry name" value="PROTEIN_KINASE_ATP"/>
    <property type="match status" value="1"/>
</dbReference>
<sequence>MNTATDRIARTFIGEVKDEWQLYSNDSADYTIGPPIGFGASSTVYAAQYQPQDAPDSIPVALKVLDLDRLPPSALRLLQRETQLMSLSKHPNVLRVRGTWTDGHKLYIAMRLMNAGSVVDVMHYAWPGGMEEDVVRCILKQALEGLNYLHTNGLMHRDVKPANLLIDDDGTVLLGDLGVAAFLADVEDTPPPPAFPARKSFVGTPCYMAPEVINGRAYDASADIWSFGITALALTQGRAPRSLVSPQTALLQTVRDAAPTLERSGGPHSYSRALQEAVAACLEKDPAKRPTAQTLLEMPLFRGAKKKSFLVGAVLQGLPPLASRMERRRQPSVMTHGTMDSWDFDASAAASPNASVYSPRMLGSPFAEGVHEDPDAEAVGAGDDAPGRDERRSSAEVYALRMRGRHVRPHSRSHSVSHAEGDFMESASEHAHTHHPAPIAEVELPAANDASASDSESSSGHSSPLKAALEIPPAPELSSSPSGSSYISSNASASTSVRGSVNATPPYPMPPPPSAPVVTPARLWRKLTGKFDSEKGVGVADDTSRGSALERHDSQKSIEEAHATPSVGVVRKKFAILGRSVNTQTVTPVGAGELSLTVDRCTVTDTYMFTGPKQAR</sequence>
<accession>A0A8H7U479</accession>
<dbReference type="PANTHER" id="PTHR48014">
    <property type="entry name" value="SERINE/THREONINE-PROTEIN KINASE FRAY2"/>
    <property type="match status" value="1"/>
</dbReference>
<dbReference type="Pfam" id="PF00069">
    <property type="entry name" value="Pkinase"/>
    <property type="match status" value="1"/>
</dbReference>
<feature type="region of interest" description="Disordered" evidence="5">
    <location>
        <begin position="534"/>
        <end position="557"/>
    </location>
</feature>
<protein>
    <recommendedName>
        <fullName evidence="6">Protein kinase domain-containing protein</fullName>
    </recommendedName>
</protein>
<feature type="region of interest" description="Disordered" evidence="5">
    <location>
        <begin position="472"/>
        <end position="491"/>
    </location>
</feature>
<evidence type="ECO:0000256" key="4">
    <source>
        <dbReference type="PROSITE-ProRule" id="PRU10141"/>
    </source>
</evidence>
<dbReference type="InterPro" id="IPR000719">
    <property type="entry name" value="Prot_kinase_dom"/>
</dbReference>
<feature type="region of interest" description="Disordered" evidence="5">
    <location>
        <begin position="496"/>
        <end position="516"/>
    </location>
</feature>
<dbReference type="GO" id="GO:0004672">
    <property type="term" value="F:protein kinase activity"/>
    <property type="evidence" value="ECO:0007669"/>
    <property type="project" value="InterPro"/>
</dbReference>